<organism evidence="1 2">
    <name type="scientific">Streptomyces pharetrae CZA14</name>
    <dbReference type="NCBI Taxonomy" id="1144883"/>
    <lineage>
        <taxon>Bacteria</taxon>
        <taxon>Bacillati</taxon>
        <taxon>Actinomycetota</taxon>
        <taxon>Actinomycetes</taxon>
        <taxon>Kitasatosporales</taxon>
        <taxon>Streptomycetaceae</taxon>
        <taxon>Streptomyces</taxon>
    </lineage>
</organism>
<protein>
    <recommendedName>
        <fullName evidence="3">XapX domain-containing protein</fullName>
    </recommendedName>
</protein>
<name>A0ABX3YA05_9ACTN</name>
<proteinExistence type="predicted"/>
<evidence type="ECO:0008006" key="3">
    <source>
        <dbReference type="Google" id="ProtNLM"/>
    </source>
</evidence>
<dbReference type="InterPro" id="IPR020017">
    <property type="entry name" value="XapX_domain"/>
</dbReference>
<sequence>MSHVQVLLAGGLVGVLYGALRVASPAPPPVALFGLLGMVVGQSALEAVL</sequence>
<dbReference type="EMBL" id="MRYD01000343">
    <property type="protein sequence ID" value="OSZ56128.1"/>
    <property type="molecule type" value="Genomic_DNA"/>
</dbReference>
<dbReference type="RefSeq" id="WP_086173127.1">
    <property type="nucleotide sequence ID" value="NZ_MRYD01000343.1"/>
</dbReference>
<reference evidence="1 2" key="1">
    <citation type="submission" date="2016-12" db="EMBL/GenBank/DDBJ databases">
        <title>Genome Mining:The Detection of Biosynthetic Gene Clusters to Aid in the Expression of Curamycin A produced by Streptomyces sp. strain CZA14.</title>
        <authorList>
            <person name="Durrell K.A."/>
            <person name="Kirby B.M."/>
            <person name="Khan W."/>
            <person name="Mthethwa T."/>
            <person name="Le Roes-Hill M."/>
        </authorList>
    </citation>
    <scope>NUCLEOTIDE SEQUENCE [LARGE SCALE GENOMIC DNA]</scope>
    <source>
        <strain evidence="1 2">CZA14</strain>
    </source>
</reference>
<accession>A0ABX3YA05</accession>
<dbReference type="NCBIfam" id="TIGR03510">
    <property type="entry name" value="XapX"/>
    <property type="match status" value="1"/>
</dbReference>
<evidence type="ECO:0000313" key="1">
    <source>
        <dbReference type="EMBL" id="OSZ56128.1"/>
    </source>
</evidence>
<keyword evidence="2" id="KW-1185">Reference proteome</keyword>
<dbReference type="Pfam" id="PF07235">
    <property type="entry name" value="DUF1427"/>
    <property type="match status" value="1"/>
</dbReference>
<dbReference type="Proteomes" id="UP000194266">
    <property type="component" value="Unassembled WGS sequence"/>
</dbReference>
<dbReference type="InterPro" id="IPR009872">
    <property type="entry name" value="DUF1427"/>
</dbReference>
<evidence type="ECO:0000313" key="2">
    <source>
        <dbReference type="Proteomes" id="UP000194266"/>
    </source>
</evidence>
<comment type="caution">
    <text evidence="1">The sequence shown here is derived from an EMBL/GenBank/DDBJ whole genome shotgun (WGS) entry which is preliminary data.</text>
</comment>
<gene>
    <name evidence="1" type="ORF">OQI_34680</name>
</gene>